<comment type="caution">
    <text evidence="3">The sequence shown here is derived from an EMBL/GenBank/DDBJ whole genome shotgun (WGS) entry which is preliminary data.</text>
</comment>
<feature type="compositionally biased region" description="Basic and acidic residues" evidence="1">
    <location>
        <begin position="1"/>
        <end position="11"/>
    </location>
</feature>
<dbReference type="AlphaFoldDB" id="A0AAN7W6V1"/>
<feature type="compositionally biased region" description="Polar residues" evidence="1">
    <location>
        <begin position="49"/>
        <end position="59"/>
    </location>
</feature>
<feature type="compositionally biased region" description="Basic and acidic residues" evidence="1">
    <location>
        <begin position="19"/>
        <end position="42"/>
    </location>
</feature>
<organism evidence="3 4">
    <name type="scientific">Elasticomyces elasticus</name>
    <dbReference type="NCBI Taxonomy" id="574655"/>
    <lineage>
        <taxon>Eukaryota</taxon>
        <taxon>Fungi</taxon>
        <taxon>Dikarya</taxon>
        <taxon>Ascomycota</taxon>
        <taxon>Pezizomycotina</taxon>
        <taxon>Dothideomycetes</taxon>
        <taxon>Dothideomycetidae</taxon>
        <taxon>Mycosphaerellales</taxon>
        <taxon>Teratosphaeriaceae</taxon>
        <taxon>Elasticomyces</taxon>
    </lineage>
</organism>
<keyword evidence="2" id="KW-1133">Transmembrane helix</keyword>
<dbReference type="Proteomes" id="UP001310594">
    <property type="component" value="Unassembled WGS sequence"/>
</dbReference>
<name>A0AAN7W6V1_9PEZI</name>
<feature type="transmembrane region" description="Helical" evidence="2">
    <location>
        <begin position="81"/>
        <end position="105"/>
    </location>
</feature>
<feature type="region of interest" description="Disordered" evidence="1">
    <location>
        <begin position="649"/>
        <end position="687"/>
    </location>
</feature>
<sequence length="687" mass="75708">MANSSHGHDIAQDPSSAARGDESRQANREQHESLLAQHEDAIHPLPFNETATESPQGSSLPGEKNNEATQVPSTELRHYTLVVYLTLAYSAIAIFAWIITCILVYRPITIGHYGALITPLQSVFTNTLTVQTPGQIGQIEQLTDFTDRLEALDEYSDQTAAAALRAAMVSTISTDPQSRLWSASGATNCTGSRSVSNGACAFGQISLSNMKALDDAFVAQLPAGYNTGLIRQFLPRINSSVTRERITEAEFADDCGYQSTFFANYSTAVLTGYYNGSRSGPSWHLIACMTGESQRLISQTRSRQDLREQLYLNLSAYNPPMSTDGAPEHWSGLFRITLDTTSGYFELPNYMRSGLPGPLLSDDPNVHSRRDTVESNGTTDIPQAGYNVNSIQNKGPLLTTALALFGPGSFIADRVAHPENYINVEQKASHQDGCFDRVPFVSLLSTPSFGYTTSDNFFWCSASNLWNFGQLQSDLLSYVQLFIADPGMGSSNPRGARYDDILANAFEAAAFLANEQWLTSARVARFSVNYDAGVPSQALHISEAGIILISVLLSIYLAALFGVAMYSNRDPRWTNRLDSLVMMQYGAAIADRLPMNIIADRQRMHVLDETPGWIGDVMDEDRRVGELGLGAAEPLRAGRRYRCFEHDDERERMRGEPNQLPKELNPYYGPQKEPLVHLGRHESSTTN</sequence>
<evidence type="ECO:0000256" key="2">
    <source>
        <dbReference type="SAM" id="Phobius"/>
    </source>
</evidence>
<feature type="region of interest" description="Disordered" evidence="1">
    <location>
        <begin position="1"/>
        <end position="71"/>
    </location>
</feature>
<evidence type="ECO:0000313" key="4">
    <source>
        <dbReference type="Proteomes" id="UP001310594"/>
    </source>
</evidence>
<proteinExistence type="predicted"/>
<evidence type="ECO:0000256" key="1">
    <source>
        <dbReference type="SAM" id="MobiDB-lite"/>
    </source>
</evidence>
<gene>
    <name evidence="3" type="ORF">LTR97_005607</name>
</gene>
<accession>A0AAN7W6V1</accession>
<evidence type="ECO:0000313" key="3">
    <source>
        <dbReference type="EMBL" id="KAK5699479.1"/>
    </source>
</evidence>
<keyword evidence="2" id="KW-0812">Transmembrane</keyword>
<protein>
    <submittedName>
        <fullName evidence="3">Uncharacterized protein</fullName>
    </submittedName>
</protein>
<reference evidence="3" key="1">
    <citation type="submission" date="2023-08" db="EMBL/GenBank/DDBJ databases">
        <title>Black Yeasts Isolated from many extreme environments.</title>
        <authorList>
            <person name="Coleine C."/>
            <person name="Stajich J.E."/>
            <person name="Selbmann L."/>
        </authorList>
    </citation>
    <scope>NUCLEOTIDE SEQUENCE</scope>
    <source>
        <strain evidence="3">CCFEE 5810</strain>
    </source>
</reference>
<feature type="transmembrane region" description="Helical" evidence="2">
    <location>
        <begin position="544"/>
        <end position="566"/>
    </location>
</feature>
<keyword evidence="2" id="KW-0472">Membrane</keyword>
<dbReference type="EMBL" id="JAVRQU010000008">
    <property type="protein sequence ID" value="KAK5699479.1"/>
    <property type="molecule type" value="Genomic_DNA"/>
</dbReference>